<organism evidence="10 11">
    <name type="scientific">Stygiolobus azoricus</name>
    <dbReference type="NCBI Taxonomy" id="41675"/>
    <lineage>
        <taxon>Archaea</taxon>
        <taxon>Thermoproteota</taxon>
        <taxon>Thermoprotei</taxon>
        <taxon>Sulfolobales</taxon>
        <taxon>Sulfolobaceae</taxon>
        <taxon>Stygiolobus</taxon>
    </lineage>
</organism>
<evidence type="ECO:0000256" key="6">
    <source>
        <dbReference type="HAMAP-Rule" id="MF_01475"/>
    </source>
</evidence>
<dbReference type="FunFam" id="1.10.1650.10:FF:000001">
    <property type="entry name" value="Ribosomal protein L19"/>
    <property type="match status" value="1"/>
</dbReference>
<dbReference type="InterPro" id="IPR015972">
    <property type="entry name" value="Ribosomal_eL19_dom1"/>
</dbReference>
<feature type="domain" description="Large ribosomal subunit protein eL19" evidence="9">
    <location>
        <begin position="3"/>
        <end position="147"/>
    </location>
</feature>
<sequence length="151" mass="17794">MPELALQRRLAAQIKKVGENNVKFNPEYLDEIAEALTRKDVKKLIKDGKIIVEERKGISNGRLKERKEKKRKRGERRKEGSRKGKAGARRGKKELWISKIRKIRKYLKWLRDNNIIDKKAYRLAYKRAKGNAFKSLNDVKTFLNQLGYKVE</sequence>
<dbReference type="GeneID" id="42797870"/>
<reference evidence="10 11" key="1">
    <citation type="submission" date="2019-10" db="EMBL/GenBank/DDBJ databases">
        <title>Genome Sequences from Six Type Strain Members of the Archaeal Family Sulfolobaceae: Acidianus ambivalens, Acidianus infernus, Metallosphaera prunae, Stygiolobus azoricus, Sulfolobus metallicus, and Sulfurisphaera ohwakuensis.</title>
        <authorList>
            <person name="Counts J.A."/>
            <person name="Kelly R.M."/>
        </authorList>
    </citation>
    <scope>NUCLEOTIDE SEQUENCE [LARGE SCALE GENOMIC DNA]</scope>
    <source>
        <strain evidence="10 11">FC6</strain>
    </source>
</reference>
<dbReference type="Pfam" id="PF01280">
    <property type="entry name" value="Ribosomal_L19e"/>
    <property type="match status" value="1"/>
</dbReference>
<feature type="region of interest" description="Disordered" evidence="8">
    <location>
        <begin position="61"/>
        <end position="91"/>
    </location>
</feature>
<evidence type="ECO:0000256" key="8">
    <source>
        <dbReference type="SAM" id="MobiDB-lite"/>
    </source>
</evidence>
<evidence type="ECO:0000256" key="3">
    <source>
        <dbReference type="ARBA" id="ARBA00022884"/>
    </source>
</evidence>
<accession>A0A650CM49</accession>
<dbReference type="OrthoDB" id="11624at2157"/>
<dbReference type="InterPro" id="IPR039547">
    <property type="entry name" value="Ribosomal_eL19"/>
</dbReference>
<evidence type="ECO:0000259" key="9">
    <source>
        <dbReference type="SMART" id="SM01416"/>
    </source>
</evidence>
<dbReference type="HAMAP" id="MF_01475">
    <property type="entry name" value="Ribosomal_eL19"/>
    <property type="match status" value="1"/>
</dbReference>
<dbReference type="InterPro" id="IPR000196">
    <property type="entry name" value="Ribosomal_eL19_dom"/>
</dbReference>
<evidence type="ECO:0000313" key="11">
    <source>
        <dbReference type="Proteomes" id="UP000423396"/>
    </source>
</evidence>
<dbReference type="KEGG" id="sazo:D1868_02315"/>
<evidence type="ECO:0000313" key="10">
    <source>
        <dbReference type="EMBL" id="QGR18936.1"/>
    </source>
</evidence>
<dbReference type="CDD" id="cd01418">
    <property type="entry name" value="Ribosomal_L19e_A"/>
    <property type="match status" value="1"/>
</dbReference>
<dbReference type="PANTHER" id="PTHR10722">
    <property type="entry name" value="60S RIBOSOMAL PROTEIN L19"/>
    <property type="match status" value="1"/>
</dbReference>
<dbReference type="SUPFAM" id="SSF48140">
    <property type="entry name" value="Ribosomal protein L19 (L19e)"/>
    <property type="match status" value="1"/>
</dbReference>
<evidence type="ECO:0000256" key="4">
    <source>
        <dbReference type="ARBA" id="ARBA00022980"/>
    </source>
</evidence>
<keyword evidence="2 6" id="KW-0699">rRNA-binding</keyword>
<comment type="function">
    <text evidence="6">Binds to the 23S rRNA.</text>
</comment>
<dbReference type="GO" id="GO:0003735">
    <property type="term" value="F:structural constituent of ribosome"/>
    <property type="evidence" value="ECO:0007669"/>
    <property type="project" value="InterPro"/>
</dbReference>
<dbReference type="GO" id="GO:0070180">
    <property type="term" value="F:large ribosomal subunit rRNA binding"/>
    <property type="evidence" value="ECO:0007669"/>
    <property type="project" value="UniProtKB-UniRule"/>
</dbReference>
<dbReference type="RefSeq" id="WP_156005165.1">
    <property type="nucleotide sequence ID" value="NZ_CP045483.1"/>
</dbReference>
<dbReference type="InterPro" id="IPR035970">
    <property type="entry name" value="60S_ribosomal_eL19_sf"/>
</dbReference>
<dbReference type="GO" id="GO:0022625">
    <property type="term" value="C:cytosolic large ribosomal subunit"/>
    <property type="evidence" value="ECO:0007669"/>
    <property type="project" value="InterPro"/>
</dbReference>
<name>A0A650CM49_9CREN</name>
<keyword evidence="5 6" id="KW-0687">Ribonucleoprotein</keyword>
<evidence type="ECO:0000256" key="2">
    <source>
        <dbReference type="ARBA" id="ARBA00022730"/>
    </source>
</evidence>
<dbReference type="InterPro" id="IPR023638">
    <property type="entry name" value="Ribosomal_eL19_CS"/>
</dbReference>
<comment type="subunit">
    <text evidence="6">Part of the 50S ribosomal subunit.</text>
</comment>
<comment type="similarity">
    <text evidence="1 6 7">Belongs to the eukaryotic ribosomal protein eL19 family.</text>
</comment>
<protein>
    <recommendedName>
        <fullName evidence="6">Large ribosomal subunit protein eL19</fullName>
    </recommendedName>
</protein>
<dbReference type="InterPro" id="IPR057260">
    <property type="entry name" value="Ribosomal_L19e_C"/>
</dbReference>
<dbReference type="Proteomes" id="UP000423396">
    <property type="component" value="Chromosome"/>
</dbReference>
<evidence type="ECO:0000256" key="7">
    <source>
        <dbReference type="RuleBase" id="RU000574"/>
    </source>
</evidence>
<dbReference type="Gene3D" id="1.10.1200.240">
    <property type="match status" value="1"/>
</dbReference>
<dbReference type="GO" id="GO:0006412">
    <property type="term" value="P:translation"/>
    <property type="evidence" value="ECO:0007669"/>
    <property type="project" value="UniProtKB-UniRule"/>
</dbReference>
<dbReference type="EMBL" id="CP045483">
    <property type="protein sequence ID" value="QGR18936.1"/>
    <property type="molecule type" value="Genomic_DNA"/>
</dbReference>
<evidence type="ECO:0000256" key="5">
    <source>
        <dbReference type="ARBA" id="ARBA00023274"/>
    </source>
</evidence>
<dbReference type="SMART" id="SM01416">
    <property type="entry name" value="Ribosomal_L19e"/>
    <property type="match status" value="1"/>
</dbReference>
<dbReference type="Pfam" id="PF25476">
    <property type="entry name" value="Ribosomal_L19e_C"/>
    <property type="match status" value="1"/>
</dbReference>
<dbReference type="Gene3D" id="1.10.1650.10">
    <property type="match status" value="1"/>
</dbReference>
<dbReference type="AlphaFoldDB" id="A0A650CM49"/>
<keyword evidence="3 6" id="KW-0694">RNA-binding</keyword>
<keyword evidence="11" id="KW-1185">Reference proteome</keyword>
<dbReference type="InterPro" id="IPR057259">
    <property type="entry name" value="Ribosomal_L19e"/>
</dbReference>
<evidence type="ECO:0000256" key="1">
    <source>
        <dbReference type="ARBA" id="ARBA00011082"/>
    </source>
</evidence>
<dbReference type="InterPro" id="IPR033936">
    <property type="entry name" value="Ribosomal_eL19_arc"/>
</dbReference>
<gene>
    <name evidence="6" type="primary">rpl19e</name>
    <name evidence="10" type="ORF">D1868_02315</name>
</gene>
<dbReference type="PROSITE" id="PS00526">
    <property type="entry name" value="RIBOSOMAL_L19E"/>
    <property type="match status" value="1"/>
</dbReference>
<keyword evidence="4 6" id="KW-0689">Ribosomal protein</keyword>
<proteinExistence type="inferred from homology"/>
<dbReference type="NCBIfam" id="NF006343">
    <property type="entry name" value="PRK08570.1"/>
    <property type="match status" value="1"/>
</dbReference>